<gene>
    <name evidence="1" type="ORF">DFQ27_005492</name>
</gene>
<dbReference type="AlphaFoldDB" id="A0A9P6U2I4"/>
<organism evidence="1 2">
    <name type="scientific">Actinomortierella ambigua</name>
    <dbReference type="NCBI Taxonomy" id="1343610"/>
    <lineage>
        <taxon>Eukaryota</taxon>
        <taxon>Fungi</taxon>
        <taxon>Fungi incertae sedis</taxon>
        <taxon>Mucoromycota</taxon>
        <taxon>Mortierellomycotina</taxon>
        <taxon>Mortierellomycetes</taxon>
        <taxon>Mortierellales</taxon>
        <taxon>Mortierellaceae</taxon>
        <taxon>Actinomortierella</taxon>
    </lineage>
</organism>
<keyword evidence="2" id="KW-1185">Reference proteome</keyword>
<name>A0A9P6U2I4_9FUNG</name>
<dbReference type="EMBL" id="JAAAJB010000391">
    <property type="protein sequence ID" value="KAG0256811.1"/>
    <property type="molecule type" value="Genomic_DNA"/>
</dbReference>
<evidence type="ECO:0000313" key="1">
    <source>
        <dbReference type="EMBL" id="KAG0256811.1"/>
    </source>
</evidence>
<dbReference type="Proteomes" id="UP000807716">
    <property type="component" value="Unassembled WGS sequence"/>
</dbReference>
<proteinExistence type="predicted"/>
<comment type="caution">
    <text evidence="1">The sequence shown here is derived from an EMBL/GenBank/DDBJ whole genome shotgun (WGS) entry which is preliminary data.</text>
</comment>
<accession>A0A9P6U2I4</accession>
<evidence type="ECO:0000313" key="2">
    <source>
        <dbReference type="Proteomes" id="UP000807716"/>
    </source>
</evidence>
<dbReference type="OrthoDB" id="2439449at2759"/>
<protein>
    <submittedName>
        <fullName evidence="1">Uncharacterized protein</fullName>
    </submittedName>
</protein>
<reference evidence="1" key="1">
    <citation type="journal article" date="2020" name="Fungal Divers.">
        <title>Resolving the Mortierellaceae phylogeny through synthesis of multi-gene phylogenetics and phylogenomics.</title>
        <authorList>
            <person name="Vandepol N."/>
            <person name="Liber J."/>
            <person name="Desiro A."/>
            <person name="Na H."/>
            <person name="Kennedy M."/>
            <person name="Barry K."/>
            <person name="Grigoriev I.V."/>
            <person name="Miller A.N."/>
            <person name="O'Donnell K."/>
            <person name="Stajich J.E."/>
            <person name="Bonito G."/>
        </authorList>
    </citation>
    <scope>NUCLEOTIDE SEQUENCE</scope>
    <source>
        <strain evidence="1">BC1065</strain>
    </source>
</reference>
<sequence>MDGLDNCVMHWIRDELQCGPHPLYRNEEKMYPDFFLAIKNHAVAIMEAKTRNKGAAAYKDDRRKLLDQMKLSIDGLRISDFW</sequence>